<gene>
    <name evidence="2" type="ORF">K7432_013916</name>
</gene>
<organism evidence="2 3">
    <name type="scientific">Basidiobolus ranarum</name>
    <dbReference type="NCBI Taxonomy" id="34480"/>
    <lineage>
        <taxon>Eukaryota</taxon>
        <taxon>Fungi</taxon>
        <taxon>Fungi incertae sedis</taxon>
        <taxon>Zoopagomycota</taxon>
        <taxon>Entomophthoromycotina</taxon>
        <taxon>Basidiobolomycetes</taxon>
        <taxon>Basidiobolales</taxon>
        <taxon>Basidiobolaceae</taxon>
        <taxon>Basidiobolus</taxon>
    </lineage>
</organism>
<dbReference type="Proteomes" id="UP001479436">
    <property type="component" value="Unassembled WGS sequence"/>
</dbReference>
<comment type="caution">
    <text evidence="2">The sequence shown here is derived from an EMBL/GenBank/DDBJ whole genome shotgun (WGS) entry which is preliminary data.</text>
</comment>
<evidence type="ECO:0000313" key="3">
    <source>
        <dbReference type="Proteomes" id="UP001479436"/>
    </source>
</evidence>
<keyword evidence="3" id="KW-1185">Reference proteome</keyword>
<feature type="region of interest" description="Disordered" evidence="1">
    <location>
        <begin position="246"/>
        <end position="265"/>
    </location>
</feature>
<sequence>MNFGDHPPESLVGDPSLTGAAGHYFDLRTGDLVDTHLHLRQCLDDFQEATLSQLAVEFRALHDHLDIVEDKLETVRIMSPANVLHAKLSTIETKLNDLLKNIQISPVSSKQTNETLTQTPTRQHLADNLPNFQTGPITETNTQAPLTPVAQLPSEENAKVKVLLRQFAANAMSSIEKNAFSFTNVNNHVGAVSAMKRSGIYDSPAWDNFVQLHFPHVLKSDLRDELIKIVSVKVKNTKARYKKRLLTSRSPSELPASESPSGLDS</sequence>
<evidence type="ECO:0008006" key="4">
    <source>
        <dbReference type="Google" id="ProtNLM"/>
    </source>
</evidence>
<accession>A0ABR2VR30</accession>
<evidence type="ECO:0000256" key="1">
    <source>
        <dbReference type="SAM" id="MobiDB-lite"/>
    </source>
</evidence>
<proteinExistence type="predicted"/>
<protein>
    <recommendedName>
        <fullName evidence="4">FRIGIDA-like protein</fullName>
    </recommendedName>
</protein>
<evidence type="ECO:0000313" key="2">
    <source>
        <dbReference type="EMBL" id="KAK9693454.1"/>
    </source>
</evidence>
<dbReference type="EMBL" id="JASJQH010008330">
    <property type="protein sequence ID" value="KAK9693454.1"/>
    <property type="molecule type" value="Genomic_DNA"/>
</dbReference>
<reference evidence="2 3" key="1">
    <citation type="submission" date="2023-04" db="EMBL/GenBank/DDBJ databases">
        <title>Genome of Basidiobolus ranarum AG-B5.</title>
        <authorList>
            <person name="Stajich J.E."/>
            <person name="Carter-House D."/>
            <person name="Gryganskyi A."/>
        </authorList>
    </citation>
    <scope>NUCLEOTIDE SEQUENCE [LARGE SCALE GENOMIC DNA]</scope>
    <source>
        <strain evidence="2 3">AG-B5</strain>
    </source>
</reference>
<name>A0ABR2VR30_9FUNG</name>
<feature type="compositionally biased region" description="Low complexity" evidence="1">
    <location>
        <begin position="248"/>
        <end position="265"/>
    </location>
</feature>